<evidence type="ECO:0000256" key="2">
    <source>
        <dbReference type="ARBA" id="ARBA00022723"/>
    </source>
</evidence>
<evidence type="ECO:0000256" key="5">
    <source>
        <dbReference type="ARBA" id="ARBA00034078"/>
    </source>
</evidence>
<evidence type="ECO:0000259" key="7">
    <source>
        <dbReference type="SMART" id="SM00704"/>
    </source>
</evidence>
<dbReference type="AlphaFoldDB" id="A0AAV2HA81"/>
<sequence length="115" mass="13312">MTDSLSVRQSLIYSVSAVAGVGLVSYIVYRYRCRVPRWDRPINPSIRKDEKKVGDVFDIEDLMKTLEPGQKISLCRCWRSKKWPYCDGLHKDHNICTGDNVGPVNIIRKKQSRQE</sequence>
<dbReference type="Proteomes" id="UP001497497">
    <property type="component" value="Unassembled WGS sequence"/>
</dbReference>
<dbReference type="GO" id="GO:0051537">
    <property type="term" value="F:2 iron, 2 sulfur cluster binding"/>
    <property type="evidence" value="ECO:0007669"/>
    <property type="project" value="UniProtKB-KW"/>
</dbReference>
<proteinExistence type="predicted"/>
<dbReference type="GO" id="GO:0046872">
    <property type="term" value="F:metal ion binding"/>
    <property type="evidence" value="ECO:0007669"/>
    <property type="project" value="UniProtKB-KW"/>
</dbReference>
<dbReference type="EMBL" id="CAXITT010000072">
    <property type="protein sequence ID" value="CAL1530610.1"/>
    <property type="molecule type" value="Genomic_DNA"/>
</dbReference>
<accession>A0AAV2HA81</accession>
<evidence type="ECO:0000256" key="6">
    <source>
        <dbReference type="SAM" id="Phobius"/>
    </source>
</evidence>
<feature type="domain" description="Iron-binding zinc finger CDGSH type" evidence="7">
    <location>
        <begin position="52"/>
        <end position="96"/>
    </location>
</feature>
<dbReference type="InterPro" id="IPR018967">
    <property type="entry name" value="FeS-contain_CDGSH-typ"/>
</dbReference>
<keyword evidence="1" id="KW-0001">2Fe-2S</keyword>
<dbReference type="Pfam" id="PF09360">
    <property type="entry name" value="zf-CDGSH"/>
    <property type="match status" value="1"/>
</dbReference>
<comment type="cofactor">
    <cofactor evidence="5">
        <name>[2Fe-2S] cluster</name>
        <dbReference type="ChEBI" id="CHEBI:190135"/>
    </cofactor>
</comment>
<organism evidence="8 9">
    <name type="scientific">Lymnaea stagnalis</name>
    <name type="common">Great pond snail</name>
    <name type="synonym">Helix stagnalis</name>
    <dbReference type="NCBI Taxonomy" id="6523"/>
    <lineage>
        <taxon>Eukaryota</taxon>
        <taxon>Metazoa</taxon>
        <taxon>Spiralia</taxon>
        <taxon>Lophotrochozoa</taxon>
        <taxon>Mollusca</taxon>
        <taxon>Gastropoda</taxon>
        <taxon>Heterobranchia</taxon>
        <taxon>Euthyneura</taxon>
        <taxon>Panpulmonata</taxon>
        <taxon>Hygrophila</taxon>
        <taxon>Lymnaeoidea</taxon>
        <taxon>Lymnaeidae</taxon>
        <taxon>Lymnaea</taxon>
    </lineage>
</organism>
<evidence type="ECO:0000256" key="3">
    <source>
        <dbReference type="ARBA" id="ARBA00023004"/>
    </source>
</evidence>
<keyword evidence="3" id="KW-0408">Iron</keyword>
<dbReference type="GO" id="GO:0005741">
    <property type="term" value="C:mitochondrial outer membrane"/>
    <property type="evidence" value="ECO:0007669"/>
    <property type="project" value="TreeGrafter"/>
</dbReference>
<dbReference type="SMART" id="SM00704">
    <property type="entry name" value="ZnF_CDGSH"/>
    <property type="match status" value="1"/>
</dbReference>
<keyword evidence="9" id="KW-1185">Reference proteome</keyword>
<dbReference type="PANTHER" id="PTHR13680:SF5">
    <property type="entry name" value="CDGSH IRON-SULFUR DOMAIN-CONTAINING PROTEIN 1"/>
    <property type="match status" value="1"/>
</dbReference>
<evidence type="ECO:0000313" key="8">
    <source>
        <dbReference type="EMBL" id="CAL1530610.1"/>
    </source>
</evidence>
<reference evidence="8 9" key="1">
    <citation type="submission" date="2024-04" db="EMBL/GenBank/DDBJ databases">
        <authorList>
            <consortium name="Genoscope - CEA"/>
            <person name="William W."/>
        </authorList>
    </citation>
    <scope>NUCLEOTIDE SEQUENCE [LARGE SCALE GENOMIC DNA]</scope>
</reference>
<keyword evidence="6" id="KW-1133">Transmembrane helix</keyword>
<gene>
    <name evidence="8" type="ORF">GSLYS_00004735001</name>
</gene>
<keyword evidence="2" id="KW-0479">Metal-binding</keyword>
<dbReference type="Gene3D" id="3.40.5.90">
    <property type="entry name" value="CDGSH iron-sulfur domain, mitoNEET-type"/>
    <property type="match status" value="1"/>
</dbReference>
<feature type="transmembrane region" description="Helical" evidence="6">
    <location>
        <begin position="12"/>
        <end position="29"/>
    </location>
</feature>
<comment type="caution">
    <text evidence="8">The sequence shown here is derived from an EMBL/GenBank/DDBJ whole genome shotgun (WGS) entry which is preliminary data.</text>
</comment>
<protein>
    <recommendedName>
        <fullName evidence="7">Iron-binding zinc finger CDGSH type domain-containing protein</fullName>
    </recommendedName>
</protein>
<dbReference type="PANTHER" id="PTHR13680">
    <property type="entry name" value="CDGSH IRON-SULFUR DOMAIN-CONTAINING PROTEIN 1"/>
    <property type="match status" value="1"/>
</dbReference>
<dbReference type="InterPro" id="IPR045131">
    <property type="entry name" value="CISD1/2"/>
</dbReference>
<evidence type="ECO:0000256" key="1">
    <source>
        <dbReference type="ARBA" id="ARBA00022714"/>
    </source>
</evidence>
<keyword evidence="6" id="KW-0472">Membrane</keyword>
<keyword evidence="6" id="KW-0812">Transmembrane</keyword>
<evidence type="ECO:0000313" key="9">
    <source>
        <dbReference type="Proteomes" id="UP001497497"/>
    </source>
</evidence>
<dbReference type="GO" id="GO:0010506">
    <property type="term" value="P:regulation of autophagy"/>
    <property type="evidence" value="ECO:0007669"/>
    <property type="project" value="InterPro"/>
</dbReference>
<name>A0AAV2HA81_LYMST</name>
<evidence type="ECO:0000256" key="4">
    <source>
        <dbReference type="ARBA" id="ARBA00023014"/>
    </source>
</evidence>
<keyword evidence="4" id="KW-0411">Iron-sulfur</keyword>
<dbReference type="InterPro" id="IPR042216">
    <property type="entry name" value="MitoNEET_CISD"/>
</dbReference>